<dbReference type="Gene3D" id="3.30.450.40">
    <property type="match status" value="1"/>
</dbReference>
<keyword evidence="1" id="KW-0805">Transcription regulation</keyword>
<gene>
    <name evidence="6" type="ORF">Dfulv_01080</name>
</gene>
<keyword evidence="3" id="KW-0804">Transcription</keyword>
<dbReference type="SUPFAM" id="SSF55781">
    <property type="entry name" value="GAF domain-like"/>
    <property type="match status" value="1"/>
</dbReference>
<dbReference type="SMART" id="SM00346">
    <property type="entry name" value="HTH_ICLR"/>
    <property type="match status" value="1"/>
</dbReference>
<dbReference type="PROSITE" id="PS51077">
    <property type="entry name" value="HTH_ICLR"/>
    <property type="match status" value="1"/>
</dbReference>
<dbReference type="InterPro" id="IPR029016">
    <property type="entry name" value="GAF-like_dom_sf"/>
</dbReference>
<feature type="domain" description="IclR-ED" evidence="5">
    <location>
        <begin position="67"/>
        <end position="260"/>
    </location>
</feature>
<dbReference type="InterPro" id="IPR036390">
    <property type="entry name" value="WH_DNA-bd_sf"/>
</dbReference>
<name>A0ABY5W1F0_9ACTN</name>
<evidence type="ECO:0000259" key="4">
    <source>
        <dbReference type="PROSITE" id="PS51077"/>
    </source>
</evidence>
<dbReference type="Pfam" id="PF09339">
    <property type="entry name" value="HTH_IclR"/>
    <property type="match status" value="1"/>
</dbReference>
<dbReference type="PANTHER" id="PTHR30136">
    <property type="entry name" value="HELIX-TURN-HELIX TRANSCRIPTIONAL REGULATOR, ICLR FAMILY"/>
    <property type="match status" value="1"/>
</dbReference>
<evidence type="ECO:0000256" key="1">
    <source>
        <dbReference type="ARBA" id="ARBA00023015"/>
    </source>
</evidence>
<dbReference type="Gene3D" id="1.10.10.10">
    <property type="entry name" value="Winged helix-like DNA-binding domain superfamily/Winged helix DNA-binding domain"/>
    <property type="match status" value="1"/>
</dbReference>
<organism evidence="6 7">
    <name type="scientific">Dactylosporangium fulvum</name>
    <dbReference type="NCBI Taxonomy" id="53359"/>
    <lineage>
        <taxon>Bacteria</taxon>
        <taxon>Bacillati</taxon>
        <taxon>Actinomycetota</taxon>
        <taxon>Actinomycetes</taxon>
        <taxon>Micromonosporales</taxon>
        <taxon>Micromonosporaceae</taxon>
        <taxon>Dactylosporangium</taxon>
    </lineage>
</organism>
<dbReference type="InterPro" id="IPR005471">
    <property type="entry name" value="Tscrpt_reg_IclR_N"/>
</dbReference>
<dbReference type="InterPro" id="IPR014757">
    <property type="entry name" value="Tscrpt_reg_IclR_C"/>
</dbReference>
<keyword evidence="2" id="KW-0238">DNA-binding</keyword>
<sequence>MRDPQAEPSDLIRSVSRALRVLEAVGQSPRGLTVKQIARRCEFTVATTYHLVRTLAYEGYVIRRENGTYVVGLEIADRYRELVLAFRGPSAVTDRLRRAAAETGYTHYIGRFIGGRIAVTASAEGPRTPPFDDLVPGYDEAAHATALGKALLATMTPDQRWRFLKESGMRAYTSATLTSPEALDSDLAAGERRGMQIEIGQFRQGLACAAVVVVNDRDPERRVVLACALPPAELMSSAKVVRTRLLAAAHHLATVFAEQQ</sequence>
<reference evidence="6" key="2">
    <citation type="submission" date="2022-09" db="EMBL/GenBank/DDBJ databases">
        <title>Biosynthetic gene clusters of Dactylosporangioum fulvum.</title>
        <authorList>
            <person name="Caradec T."/>
        </authorList>
    </citation>
    <scope>NUCLEOTIDE SEQUENCE</scope>
    <source>
        <strain evidence="6">NRRL B-16292</strain>
    </source>
</reference>
<dbReference type="InterPro" id="IPR036388">
    <property type="entry name" value="WH-like_DNA-bd_sf"/>
</dbReference>
<dbReference type="InterPro" id="IPR050707">
    <property type="entry name" value="HTH_MetabolicPath_Reg"/>
</dbReference>
<dbReference type="Pfam" id="PF01614">
    <property type="entry name" value="IclR_C"/>
    <property type="match status" value="1"/>
</dbReference>
<protein>
    <submittedName>
        <fullName evidence="6">Helix-turn-helix domain-containing protein</fullName>
    </submittedName>
</protein>
<evidence type="ECO:0000259" key="5">
    <source>
        <dbReference type="PROSITE" id="PS51078"/>
    </source>
</evidence>
<dbReference type="EMBL" id="CP073720">
    <property type="protein sequence ID" value="UWP82936.1"/>
    <property type="molecule type" value="Genomic_DNA"/>
</dbReference>
<evidence type="ECO:0000313" key="6">
    <source>
        <dbReference type="EMBL" id="UWP82936.1"/>
    </source>
</evidence>
<dbReference type="PANTHER" id="PTHR30136:SF24">
    <property type="entry name" value="HTH-TYPE TRANSCRIPTIONAL REPRESSOR ALLR"/>
    <property type="match status" value="1"/>
</dbReference>
<evidence type="ECO:0000256" key="2">
    <source>
        <dbReference type="ARBA" id="ARBA00023125"/>
    </source>
</evidence>
<proteinExistence type="predicted"/>
<dbReference type="Proteomes" id="UP001059617">
    <property type="component" value="Chromosome"/>
</dbReference>
<reference evidence="6" key="1">
    <citation type="submission" date="2021-04" db="EMBL/GenBank/DDBJ databases">
        <authorList>
            <person name="Hartkoorn R.C."/>
            <person name="Beaudoing E."/>
            <person name="Hot D."/>
        </authorList>
    </citation>
    <scope>NUCLEOTIDE SEQUENCE</scope>
    <source>
        <strain evidence="6">NRRL B-16292</strain>
    </source>
</reference>
<evidence type="ECO:0000313" key="7">
    <source>
        <dbReference type="Proteomes" id="UP001059617"/>
    </source>
</evidence>
<keyword evidence="7" id="KW-1185">Reference proteome</keyword>
<evidence type="ECO:0000256" key="3">
    <source>
        <dbReference type="ARBA" id="ARBA00023163"/>
    </source>
</evidence>
<dbReference type="PROSITE" id="PS51078">
    <property type="entry name" value="ICLR_ED"/>
    <property type="match status" value="1"/>
</dbReference>
<feature type="domain" description="HTH iclR-type" evidence="4">
    <location>
        <begin position="12"/>
        <end position="73"/>
    </location>
</feature>
<dbReference type="RefSeq" id="WP_259860714.1">
    <property type="nucleotide sequence ID" value="NZ_BAAAST010000076.1"/>
</dbReference>
<accession>A0ABY5W1F0</accession>
<dbReference type="SUPFAM" id="SSF46785">
    <property type="entry name" value="Winged helix' DNA-binding domain"/>
    <property type="match status" value="1"/>
</dbReference>